<keyword evidence="3" id="KW-1185">Reference proteome</keyword>
<accession>A0A0K8MFI0</accession>
<protein>
    <submittedName>
        <fullName evidence="2">Uncharacterized protein</fullName>
    </submittedName>
</protein>
<reference evidence="2 3" key="1">
    <citation type="submission" date="2015-03" db="EMBL/GenBank/DDBJ databases">
        <title>Caedibacter varicaedens, whole genome shotgun sequence.</title>
        <authorList>
            <person name="Suzuki H."/>
            <person name="Dapper A.L."/>
            <person name="Gibson A.K."/>
            <person name="Jackson C."/>
            <person name="Lee H."/>
            <person name="Pejaver V.R."/>
            <person name="Doak T."/>
            <person name="Lynch M."/>
        </authorList>
    </citation>
    <scope>NUCLEOTIDE SEQUENCE [LARGE SCALE GENOMIC DNA]</scope>
</reference>
<feature type="region of interest" description="Disordered" evidence="1">
    <location>
        <begin position="73"/>
        <end position="108"/>
    </location>
</feature>
<feature type="compositionally biased region" description="Basic and acidic residues" evidence="1">
    <location>
        <begin position="88"/>
        <end position="108"/>
    </location>
</feature>
<dbReference type="AlphaFoldDB" id="A0A0K8MFI0"/>
<sequence length="108" mass="12887">MTAHDKHLKACDQARKAYVNAFTRQALYKMKDKLPRKQWQEMMGQLMDKTPEWHAYQEAWLLAYAKQQVQEKARLSRRQKASLRGNRKGVDRRRSNLRLRGLEEKSEA</sequence>
<dbReference type="Proteomes" id="UP000036771">
    <property type="component" value="Unassembled WGS sequence"/>
</dbReference>
<feature type="compositionally biased region" description="Basic residues" evidence="1">
    <location>
        <begin position="75"/>
        <end position="87"/>
    </location>
</feature>
<evidence type="ECO:0000313" key="3">
    <source>
        <dbReference type="Proteomes" id="UP000036771"/>
    </source>
</evidence>
<evidence type="ECO:0000256" key="1">
    <source>
        <dbReference type="SAM" id="MobiDB-lite"/>
    </source>
</evidence>
<comment type="caution">
    <text evidence="2">The sequence shown here is derived from an EMBL/GenBank/DDBJ whole genome shotgun (WGS) entry which is preliminary data.</text>
</comment>
<organism evidence="2 3">
    <name type="scientific">Caedimonas varicaedens</name>
    <dbReference type="NCBI Taxonomy" id="1629334"/>
    <lineage>
        <taxon>Bacteria</taxon>
        <taxon>Pseudomonadati</taxon>
        <taxon>Pseudomonadota</taxon>
        <taxon>Alphaproteobacteria</taxon>
        <taxon>Holosporales</taxon>
        <taxon>Caedimonadaceae</taxon>
        <taxon>Caedimonas</taxon>
    </lineage>
</organism>
<dbReference type="EMBL" id="BBVC01000105">
    <property type="protein sequence ID" value="GAO98948.1"/>
    <property type="molecule type" value="Genomic_DNA"/>
</dbReference>
<evidence type="ECO:0000313" key="2">
    <source>
        <dbReference type="EMBL" id="GAO98948.1"/>
    </source>
</evidence>
<proteinExistence type="predicted"/>
<gene>
    <name evidence="2" type="ORF">Cva_01618</name>
</gene>
<name>A0A0K8MFI0_9PROT</name>